<dbReference type="InterPro" id="IPR050892">
    <property type="entry name" value="ADP-ribose_metab_enzymes"/>
</dbReference>
<dbReference type="EMBL" id="HACG01027405">
    <property type="protein sequence ID" value="CEK74270.1"/>
    <property type="molecule type" value="Transcribed_RNA"/>
</dbReference>
<dbReference type="EMBL" id="HACG01027406">
    <property type="protein sequence ID" value="CEK74271.1"/>
    <property type="molecule type" value="Transcribed_RNA"/>
</dbReference>
<dbReference type="InterPro" id="IPR043472">
    <property type="entry name" value="Macro_dom-like"/>
</dbReference>
<organism evidence="3">
    <name type="scientific">Arion vulgaris</name>
    <dbReference type="NCBI Taxonomy" id="1028688"/>
    <lineage>
        <taxon>Eukaryota</taxon>
        <taxon>Metazoa</taxon>
        <taxon>Spiralia</taxon>
        <taxon>Lophotrochozoa</taxon>
        <taxon>Mollusca</taxon>
        <taxon>Gastropoda</taxon>
        <taxon>Heterobranchia</taxon>
        <taxon>Euthyneura</taxon>
        <taxon>Panpulmonata</taxon>
        <taxon>Eupulmonata</taxon>
        <taxon>Stylommatophora</taxon>
        <taxon>Helicina</taxon>
        <taxon>Arionoidea</taxon>
        <taxon>Arionidae</taxon>
        <taxon>Arion</taxon>
    </lineage>
</organism>
<dbReference type="InterPro" id="IPR002589">
    <property type="entry name" value="Macro_dom"/>
</dbReference>
<protein>
    <recommendedName>
        <fullName evidence="1">Macro domain-containing protein</fullName>
    </recommendedName>
</protein>
<dbReference type="SUPFAM" id="SSF52949">
    <property type="entry name" value="Macro domain-like"/>
    <property type="match status" value="1"/>
</dbReference>
<dbReference type="SMART" id="SM00506">
    <property type="entry name" value="A1pp"/>
    <property type="match status" value="1"/>
</dbReference>
<feature type="domain" description="Macro" evidence="1">
    <location>
        <begin position="1"/>
        <end position="142"/>
    </location>
</feature>
<dbReference type="CDD" id="cd02901">
    <property type="entry name" value="Macro_Poa1p-like"/>
    <property type="match status" value="1"/>
</dbReference>
<dbReference type="GO" id="GO:0140291">
    <property type="term" value="P:peptidyl-glutamate ADP-deribosylation"/>
    <property type="evidence" value="ECO:0007669"/>
    <property type="project" value="TreeGrafter"/>
</dbReference>
<sequence length="142" mass="16174">MPVFTEVHGDLFKCSEVNSLAHCVSQDMHMGKGIALFFKKIFGGCDDLRAQGAKVGDVAVLTRENRYIYYLVTKLKYSDKPTYADLESSLRKMKDHCLKNNVKHLAMPKIGCGLDRLQWTKVRDLIKTIFLDTDIIISIYVL</sequence>
<dbReference type="PANTHER" id="PTHR12521:SF0">
    <property type="entry name" value="ADP-RIBOSE GLYCOHYDROLASE OARD1"/>
    <property type="match status" value="1"/>
</dbReference>
<evidence type="ECO:0000313" key="2">
    <source>
        <dbReference type="EMBL" id="CEK74270.1"/>
    </source>
</evidence>
<dbReference type="Pfam" id="PF01661">
    <property type="entry name" value="Macro"/>
    <property type="match status" value="1"/>
</dbReference>
<evidence type="ECO:0000313" key="3">
    <source>
        <dbReference type="EMBL" id="CEK74271.1"/>
    </source>
</evidence>
<evidence type="ECO:0000259" key="1">
    <source>
        <dbReference type="PROSITE" id="PS51154"/>
    </source>
</evidence>
<name>A0A0B7A2D5_9EUPU</name>
<dbReference type="PANTHER" id="PTHR12521">
    <property type="entry name" value="PROTEIN C6ORF130"/>
    <property type="match status" value="1"/>
</dbReference>
<gene>
    <name evidence="3" type="primary">ORF90369</name>
    <name evidence="2" type="synonym">ORF90367</name>
</gene>
<dbReference type="AlphaFoldDB" id="A0A0B7A2D5"/>
<accession>A0A0B7A2D5</accession>
<dbReference type="Gene3D" id="3.40.220.10">
    <property type="entry name" value="Leucine Aminopeptidase, subunit E, domain 1"/>
    <property type="match status" value="1"/>
</dbReference>
<proteinExistence type="predicted"/>
<reference evidence="3" key="1">
    <citation type="submission" date="2014-12" db="EMBL/GenBank/DDBJ databases">
        <title>Insight into the proteome of Arion vulgaris.</title>
        <authorList>
            <person name="Aradska J."/>
            <person name="Bulat T."/>
            <person name="Smidak R."/>
            <person name="Sarate P."/>
            <person name="Gangsoo J."/>
            <person name="Sialana F."/>
            <person name="Bilban M."/>
            <person name="Lubec G."/>
        </authorList>
    </citation>
    <scope>NUCLEOTIDE SEQUENCE</scope>
    <source>
        <tissue evidence="3">Skin</tissue>
    </source>
</reference>
<dbReference type="PROSITE" id="PS51154">
    <property type="entry name" value="MACRO"/>
    <property type="match status" value="1"/>
</dbReference>